<protein>
    <submittedName>
        <fullName evidence="1">Uncharacterized protein</fullName>
    </submittedName>
</protein>
<sequence length="238" mass="26780">MIAAVAEKLCLSDFSLLVCRFDEWSSIAATKIRKLLATSTRNKPHARHTLESKDQENIQHVFGAIHVLLWWWCEYHGARSTFENPGLAFAFNSGLSTLVPLLFTVSYVSSEQGYSLWEVLVCKHMATTFALLQCFNIWQARAWCFKQCCFYGTWVQWRMHWQTQDGWNGATNILHDILGDNVCAAAIYRHLANVVLSFQLSLLLLGAHKGSISAIDGAGYISLPEVARENVKVIAGLI</sequence>
<gene>
    <name evidence="1" type="ORF">EV421DRAFT_1745773</name>
</gene>
<name>A0AA39IE52_9AGAR</name>
<proteinExistence type="predicted"/>
<accession>A0AA39IE52</accession>
<dbReference type="EMBL" id="JAUEPT010000270">
    <property type="protein sequence ID" value="KAK0421886.1"/>
    <property type="molecule type" value="Genomic_DNA"/>
</dbReference>
<reference evidence="1" key="1">
    <citation type="submission" date="2023-06" db="EMBL/GenBank/DDBJ databases">
        <authorList>
            <consortium name="Lawrence Berkeley National Laboratory"/>
            <person name="Ahrendt S."/>
            <person name="Sahu N."/>
            <person name="Indic B."/>
            <person name="Wong-Bajracharya J."/>
            <person name="Merenyi Z."/>
            <person name="Ke H.-M."/>
            <person name="Monk M."/>
            <person name="Kocsube S."/>
            <person name="Drula E."/>
            <person name="Lipzen A."/>
            <person name="Balint B."/>
            <person name="Henrissat B."/>
            <person name="Andreopoulos B."/>
            <person name="Martin F.M."/>
            <person name="Harder C.B."/>
            <person name="Rigling D."/>
            <person name="Ford K.L."/>
            <person name="Foster G.D."/>
            <person name="Pangilinan J."/>
            <person name="Papanicolaou A."/>
            <person name="Barry K."/>
            <person name="LaButti K."/>
            <person name="Viragh M."/>
            <person name="Koriabine M."/>
            <person name="Yan M."/>
            <person name="Riley R."/>
            <person name="Champramary S."/>
            <person name="Plett K.L."/>
            <person name="Tsai I.J."/>
            <person name="Slot J."/>
            <person name="Sipos G."/>
            <person name="Plett J."/>
            <person name="Nagy L.G."/>
            <person name="Grigoriev I.V."/>
        </authorList>
    </citation>
    <scope>NUCLEOTIDE SEQUENCE</scope>
    <source>
        <strain evidence="1">FPL87.14</strain>
    </source>
</reference>
<evidence type="ECO:0000313" key="1">
    <source>
        <dbReference type="EMBL" id="KAK0421886.1"/>
    </source>
</evidence>
<dbReference type="AlphaFoldDB" id="A0AA39IE52"/>
<comment type="caution">
    <text evidence="1">The sequence shown here is derived from an EMBL/GenBank/DDBJ whole genome shotgun (WGS) entry which is preliminary data.</text>
</comment>
<keyword evidence="2" id="KW-1185">Reference proteome</keyword>
<dbReference type="Proteomes" id="UP001175226">
    <property type="component" value="Unassembled WGS sequence"/>
</dbReference>
<evidence type="ECO:0000313" key="2">
    <source>
        <dbReference type="Proteomes" id="UP001175226"/>
    </source>
</evidence>
<organism evidence="1 2">
    <name type="scientific">Armillaria borealis</name>
    <dbReference type="NCBI Taxonomy" id="47425"/>
    <lineage>
        <taxon>Eukaryota</taxon>
        <taxon>Fungi</taxon>
        <taxon>Dikarya</taxon>
        <taxon>Basidiomycota</taxon>
        <taxon>Agaricomycotina</taxon>
        <taxon>Agaricomycetes</taxon>
        <taxon>Agaricomycetidae</taxon>
        <taxon>Agaricales</taxon>
        <taxon>Marasmiineae</taxon>
        <taxon>Physalacriaceae</taxon>
        <taxon>Armillaria</taxon>
    </lineage>
</organism>